<dbReference type="AlphaFoldDB" id="A0A1M5A221"/>
<evidence type="ECO:0000313" key="2">
    <source>
        <dbReference type="EMBL" id="SHF24294.1"/>
    </source>
</evidence>
<feature type="signal peptide" evidence="1">
    <location>
        <begin position="1"/>
        <end position="24"/>
    </location>
</feature>
<evidence type="ECO:0000313" key="3">
    <source>
        <dbReference type="Proteomes" id="UP000184436"/>
    </source>
</evidence>
<sequence>MNNIRILFLAICAIACLLPTYGQKDTITAEGIFPKYNHLVYRPKDLSKHTIEIVEDGEIKESSTDPNMELIRGELDRATKAIGLIYKRLPQYIISETFGLEFPPVNPKELHMTANNAITSQWIHEDGECILFIKCPGMKSKIDKSITKLPKELFYWIKQALGMGSFLIYPTEEEMEKINKKITCWSPRKSKKVFNAQYVITSPIKNEKSIYMDLYMHKMDLTMIKWGERLTVSFLVTKKGNKNINKYIKDVEEAFWFEN</sequence>
<organism evidence="2 3">
    <name type="scientific">Bacteroides faecichinchillae</name>
    <dbReference type="NCBI Taxonomy" id="871325"/>
    <lineage>
        <taxon>Bacteria</taxon>
        <taxon>Pseudomonadati</taxon>
        <taxon>Bacteroidota</taxon>
        <taxon>Bacteroidia</taxon>
        <taxon>Bacteroidales</taxon>
        <taxon>Bacteroidaceae</taxon>
        <taxon>Bacteroides</taxon>
    </lineage>
</organism>
<keyword evidence="3" id="KW-1185">Reference proteome</keyword>
<evidence type="ECO:0000256" key="1">
    <source>
        <dbReference type="SAM" id="SignalP"/>
    </source>
</evidence>
<dbReference type="OrthoDB" id="9807329at2"/>
<keyword evidence="1" id="KW-0732">Signal</keyword>
<gene>
    <name evidence="2" type="ORF">SAMN05444349_11425</name>
</gene>
<name>A0A1M5A221_9BACE</name>
<reference evidence="2 3" key="1">
    <citation type="submission" date="2016-11" db="EMBL/GenBank/DDBJ databases">
        <authorList>
            <person name="Jaros S."/>
            <person name="Januszkiewicz K."/>
            <person name="Wedrychowicz H."/>
        </authorList>
    </citation>
    <scope>NUCLEOTIDE SEQUENCE [LARGE SCALE GENOMIC DNA]</scope>
    <source>
        <strain evidence="2 3">DSM 26883</strain>
    </source>
</reference>
<protein>
    <submittedName>
        <fullName evidence="2">Uncharacterized protein</fullName>
    </submittedName>
</protein>
<proteinExistence type="predicted"/>
<dbReference type="EMBL" id="FQVD01000014">
    <property type="protein sequence ID" value="SHF24294.1"/>
    <property type="molecule type" value="Genomic_DNA"/>
</dbReference>
<dbReference type="RefSeq" id="WP_025076095.1">
    <property type="nucleotide sequence ID" value="NZ_FQVD01000014.1"/>
</dbReference>
<dbReference type="Proteomes" id="UP000184436">
    <property type="component" value="Unassembled WGS sequence"/>
</dbReference>
<accession>A0A1M5A221</accession>
<feature type="chain" id="PRO_5030031237" evidence="1">
    <location>
        <begin position="25"/>
        <end position="259"/>
    </location>
</feature>